<name>A0A543CTR9_9ACTN</name>
<dbReference type="GO" id="GO:0006355">
    <property type="term" value="P:regulation of DNA-templated transcription"/>
    <property type="evidence" value="ECO:0007669"/>
    <property type="project" value="InterPro"/>
</dbReference>
<dbReference type="Pfam" id="PF00196">
    <property type="entry name" value="GerE"/>
    <property type="match status" value="1"/>
</dbReference>
<dbReference type="PANTHER" id="PTHR16305">
    <property type="entry name" value="TESTICULAR SOLUBLE ADENYLYL CYCLASE"/>
    <property type="match status" value="1"/>
</dbReference>
<dbReference type="InterPro" id="IPR000792">
    <property type="entry name" value="Tscrpt_reg_LuxR_C"/>
</dbReference>
<comment type="caution">
    <text evidence="4">The sequence shown here is derived from an EMBL/GenBank/DDBJ whole genome shotgun (WGS) entry which is preliminary data.</text>
</comment>
<dbReference type="Gene3D" id="1.10.10.10">
    <property type="entry name" value="Winged helix-like DNA-binding domain superfamily/Winged helix DNA-binding domain"/>
    <property type="match status" value="1"/>
</dbReference>
<dbReference type="InterPro" id="IPR016032">
    <property type="entry name" value="Sig_transdc_resp-reg_C-effctor"/>
</dbReference>
<proteinExistence type="predicted"/>
<dbReference type="SUPFAM" id="SSF52540">
    <property type="entry name" value="P-loop containing nucleoside triphosphate hydrolases"/>
    <property type="match status" value="1"/>
</dbReference>
<protein>
    <submittedName>
        <fullName evidence="4">Regulatory LuxR family protein</fullName>
    </submittedName>
</protein>
<evidence type="ECO:0000313" key="5">
    <source>
        <dbReference type="Proteomes" id="UP000316096"/>
    </source>
</evidence>
<accession>A0A543CTR9</accession>
<dbReference type="Pfam" id="PF13191">
    <property type="entry name" value="AAA_16"/>
    <property type="match status" value="1"/>
</dbReference>
<dbReference type="SUPFAM" id="SSF46894">
    <property type="entry name" value="C-terminal effector domain of the bipartite response regulators"/>
    <property type="match status" value="1"/>
</dbReference>
<keyword evidence="5" id="KW-1185">Reference proteome</keyword>
<evidence type="ECO:0000256" key="1">
    <source>
        <dbReference type="ARBA" id="ARBA00022741"/>
    </source>
</evidence>
<dbReference type="CDD" id="cd06170">
    <property type="entry name" value="LuxR_C_like"/>
    <property type="match status" value="1"/>
</dbReference>
<dbReference type="OrthoDB" id="483at2"/>
<dbReference type="GO" id="GO:0005524">
    <property type="term" value="F:ATP binding"/>
    <property type="evidence" value="ECO:0007669"/>
    <property type="project" value="UniProtKB-KW"/>
</dbReference>
<evidence type="ECO:0000256" key="2">
    <source>
        <dbReference type="ARBA" id="ARBA00022840"/>
    </source>
</evidence>
<dbReference type="InterPro" id="IPR027417">
    <property type="entry name" value="P-loop_NTPase"/>
</dbReference>
<evidence type="ECO:0000313" key="4">
    <source>
        <dbReference type="EMBL" id="TQM00497.1"/>
    </source>
</evidence>
<dbReference type="PROSITE" id="PS50043">
    <property type="entry name" value="HTH_LUXR_2"/>
    <property type="match status" value="1"/>
</dbReference>
<dbReference type="PRINTS" id="PR00038">
    <property type="entry name" value="HTHLUXR"/>
</dbReference>
<dbReference type="Proteomes" id="UP000316096">
    <property type="component" value="Unassembled WGS sequence"/>
</dbReference>
<dbReference type="GO" id="GO:0005737">
    <property type="term" value="C:cytoplasm"/>
    <property type="evidence" value="ECO:0007669"/>
    <property type="project" value="TreeGrafter"/>
</dbReference>
<dbReference type="GO" id="GO:0004016">
    <property type="term" value="F:adenylate cyclase activity"/>
    <property type="evidence" value="ECO:0007669"/>
    <property type="project" value="TreeGrafter"/>
</dbReference>
<reference evidence="4 5" key="1">
    <citation type="submission" date="2019-06" db="EMBL/GenBank/DDBJ databases">
        <title>Sequencing the genomes of 1000 actinobacteria strains.</title>
        <authorList>
            <person name="Klenk H.-P."/>
        </authorList>
    </citation>
    <scope>NUCLEOTIDE SEQUENCE [LARGE SCALE GENOMIC DNA]</scope>
    <source>
        <strain evidence="4 5">DSM 102200</strain>
    </source>
</reference>
<keyword evidence="1" id="KW-0547">Nucleotide-binding</keyword>
<gene>
    <name evidence="4" type="ORF">FB559_6210</name>
</gene>
<dbReference type="RefSeq" id="WP_141960087.1">
    <property type="nucleotide sequence ID" value="NZ_VFOZ01000001.1"/>
</dbReference>
<keyword evidence="2" id="KW-0067">ATP-binding</keyword>
<dbReference type="InterPro" id="IPR041664">
    <property type="entry name" value="AAA_16"/>
</dbReference>
<dbReference type="GO" id="GO:0003677">
    <property type="term" value="F:DNA binding"/>
    <property type="evidence" value="ECO:0007669"/>
    <property type="project" value="InterPro"/>
</dbReference>
<sequence length="928" mass="99120">MITAGAPQPSRPSEFFSRTAELAAIGRRMRAAAAGQGGTMVICGEAGIGKTELLERVLDRAEGLRLVRAVGREFESELPFTGLHELCRPLLTWLKTLPAPQRTAVEVAFALRDGATPDRFRLGLAVLGLLSAAAREQPIVCAVDDAQWLDHASAQVLAFVARRVEHDPVMFLFAVREPATPALLGGLPTLTLTGLGNEDALALLASQLRAPLDERIRDQIVAEARGNPLALLELPRSVRTAELAGGFGLPKALPVPARIEAGYRERLAALPGDTQRLLLLAAAEPLGDPVLLWRAAEGLGVDAAAAAPAEAADLLDIGVRVRFRHPLVRSAVYDAATPDDRRGAHRALAEVTDPRADPDRRAWHRAQSVLGPDEDIAAELENAAVRASARGGMAAAAGFLERATALTPDPAGRAERALTAARFKHWAGAPDAATDLLATARMGPLDGLRRALAEVLTAQISVSTGAKDPAPLLDAARKVEEHDPLMARDVYVEAFLVAMRAGRLGAEDLLNDTAHEVAKALDAAPLTPAPRADLLLRALITRETDGYAAAVPAMRDAIEAFLAAAKAPKPRSRWLSIVSGMAIDLWDLENWRVIAEHHVRITRRKGALITLPSGLHFLAAAHLTAGEFQDAEALVAEANTIDPTGNPAGPPFADLALRAWRGDEEGFAALAERFNETAYESGEGHHLTVLDGTRAVLYNGIGRYDAAFDCAARACRHDELGFSALNPTEFIEAAARSGRQLQAGQVLAEFVARTDASGTDLAIGLQLNACALLTDGAGAEDLYQQSIHRLTHTRATAYLGRCHLVYGEWLRRETRRADAKTQLRIAYEMLSAIGAAGFAARAARELSACGEHPHRPASKPLDLLTPQELQIARLVAGGATSKEAAAQLFLSPRTVHAHLRSIFKKLGLNSRRQLHDLQLSSGNAETGK</sequence>
<evidence type="ECO:0000259" key="3">
    <source>
        <dbReference type="PROSITE" id="PS50043"/>
    </source>
</evidence>
<dbReference type="PANTHER" id="PTHR16305:SF35">
    <property type="entry name" value="TRANSCRIPTIONAL ACTIVATOR DOMAIN"/>
    <property type="match status" value="1"/>
</dbReference>
<dbReference type="EMBL" id="VFOZ01000001">
    <property type="protein sequence ID" value="TQM00497.1"/>
    <property type="molecule type" value="Genomic_DNA"/>
</dbReference>
<dbReference type="SMART" id="SM00421">
    <property type="entry name" value="HTH_LUXR"/>
    <property type="match status" value="1"/>
</dbReference>
<feature type="domain" description="HTH luxR-type" evidence="3">
    <location>
        <begin position="857"/>
        <end position="922"/>
    </location>
</feature>
<dbReference type="AlphaFoldDB" id="A0A543CTR9"/>
<organism evidence="4 5">
    <name type="scientific">Actinoallomurus bryophytorum</name>
    <dbReference type="NCBI Taxonomy" id="1490222"/>
    <lineage>
        <taxon>Bacteria</taxon>
        <taxon>Bacillati</taxon>
        <taxon>Actinomycetota</taxon>
        <taxon>Actinomycetes</taxon>
        <taxon>Streptosporangiales</taxon>
        <taxon>Thermomonosporaceae</taxon>
        <taxon>Actinoallomurus</taxon>
    </lineage>
</organism>
<dbReference type="InterPro" id="IPR036388">
    <property type="entry name" value="WH-like_DNA-bd_sf"/>
</dbReference>
<dbReference type="Gene3D" id="3.40.50.300">
    <property type="entry name" value="P-loop containing nucleotide triphosphate hydrolases"/>
    <property type="match status" value="1"/>
</dbReference>